<dbReference type="Proteomes" id="UP001158416">
    <property type="component" value="Unassembled WGS sequence"/>
</dbReference>
<sequence length="41" mass="4502">MKMKKVVKLLSNLGLDVAFSKHWRAETGQITVKLAALAAFS</sequence>
<dbReference type="AlphaFoldDB" id="A0AA42PQY5"/>
<organism evidence="1 2">
    <name type="scientific">Enterobacter bugandensis</name>
    <dbReference type="NCBI Taxonomy" id="881260"/>
    <lineage>
        <taxon>Bacteria</taxon>
        <taxon>Pseudomonadati</taxon>
        <taxon>Pseudomonadota</taxon>
        <taxon>Gammaproteobacteria</taxon>
        <taxon>Enterobacterales</taxon>
        <taxon>Enterobacteriaceae</taxon>
        <taxon>Enterobacter</taxon>
    </lineage>
</organism>
<comment type="caution">
    <text evidence="1">The sequence shown here is derived from an EMBL/GenBank/DDBJ whole genome shotgun (WGS) entry which is preliminary data.</text>
</comment>
<dbReference type="RefSeq" id="WP_255344340.1">
    <property type="nucleotide sequence ID" value="NZ_CP110985.1"/>
</dbReference>
<gene>
    <name evidence="1" type="ORF">N5C39_12220</name>
</gene>
<evidence type="ECO:0000313" key="1">
    <source>
        <dbReference type="EMBL" id="MDH1319134.1"/>
    </source>
</evidence>
<protein>
    <submittedName>
        <fullName evidence="1">Uncharacterized protein</fullName>
    </submittedName>
</protein>
<dbReference type="EMBL" id="JAOCAP010000005">
    <property type="protein sequence ID" value="MDH1319134.1"/>
    <property type="molecule type" value="Genomic_DNA"/>
</dbReference>
<name>A0AA42PQY5_9ENTR</name>
<accession>A0AA42PQY5</accession>
<proteinExistence type="predicted"/>
<evidence type="ECO:0000313" key="2">
    <source>
        <dbReference type="Proteomes" id="UP001158416"/>
    </source>
</evidence>
<reference evidence="1" key="1">
    <citation type="submission" date="2022-09" db="EMBL/GenBank/DDBJ databases">
        <title>Intensive care unit water sources are persistently colonized with multi-drug resistant bacteria and are the site of extensive horizontal gene transfer of antibiotic resistance genes.</title>
        <authorList>
            <person name="Diorio-Toth L."/>
        </authorList>
    </citation>
    <scope>NUCLEOTIDE SEQUENCE</scope>
    <source>
        <strain evidence="1">GD03936</strain>
    </source>
</reference>